<dbReference type="AlphaFoldDB" id="A0A158K162"/>
<sequence length="139" mass="14013">MALVAAAEIDTTSVPVLVDTKLVVVPSATLAPAPPLTATDVRLAGAVPIVSCCVPDTFKVVRPASVTVPIVEPVVPPVTTFKVLISPLASTKLVAFRALTFKASVVTVGVVSASVSVRAPPLPASVKVVRALSLIAAVA</sequence>
<gene>
    <name evidence="1" type="ORF">AWB69_09253</name>
</gene>
<organism evidence="1 2">
    <name type="scientific">Caballeronia udeis</name>
    <dbReference type="NCBI Taxonomy" id="1232866"/>
    <lineage>
        <taxon>Bacteria</taxon>
        <taxon>Pseudomonadati</taxon>
        <taxon>Pseudomonadota</taxon>
        <taxon>Betaproteobacteria</taxon>
        <taxon>Burkholderiales</taxon>
        <taxon>Burkholderiaceae</taxon>
        <taxon>Caballeronia</taxon>
    </lineage>
</organism>
<evidence type="ECO:0000313" key="2">
    <source>
        <dbReference type="Proteomes" id="UP000054683"/>
    </source>
</evidence>
<dbReference type="Proteomes" id="UP000054683">
    <property type="component" value="Unassembled WGS sequence"/>
</dbReference>
<name>A0A158K162_9BURK</name>
<evidence type="ECO:0000313" key="1">
    <source>
        <dbReference type="EMBL" id="SAL74872.1"/>
    </source>
</evidence>
<protein>
    <submittedName>
        <fullName evidence="1">Uncharacterized protein</fullName>
    </submittedName>
</protein>
<reference evidence="1 2" key="1">
    <citation type="submission" date="2016-01" db="EMBL/GenBank/DDBJ databases">
        <authorList>
            <person name="Oliw E.H."/>
        </authorList>
    </citation>
    <scope>NUCLEOTIDE SEQUENCE [LARGE SCALE GENOMIC DNA]</scope>
    <source>
        <strain evidence="1">LMG 27134</strain>
    </source>
</reference>
<dbReference type="EMBL" id="FCOK02000175">
    <property type="protein sequence ID" value="SAL74872.1"/>
    <property type="molecule type" value="Genomic_DNA"/>
</dbReference>
<accession>A0A158K162</accession>
<proteinExistence type="predicted"/>